<dbReference type="GO" id="GO:0032790">
    <property type="term" value="P:ribosome disassembly"/>
    <property type="evidence" value="ECO:0007669"/>
    <property type="project" value="TreeGrafter"/>
</dbReference>
<dbReference type="InterPro" id="IPR027417">
    <property type="entry name" value="P-loop_NTPase"/>
</dbReference>
<dbReference type="CDD" id="cd03713">
    <property type="entry name" value="EFG_mtEFG_C"/>
    <property type="match status" value="1"/>
</dbReference>
<dbReference type="FunFam" id="3.40.50.300:FF:000029">
    <property type="entry name" value="Elongation factor G"/>
    <property type="match status" value="1"/>
</dbReference>
<keyword evidence="3 6" id="KW-0251">Elongation factor</keyword>
<dbReference type="InterPro" id="IPR005517">
    <property type="entry name" value="Transl_elong_EFG/EF2_IV"/>
</dbReference>
<feature type="domain" description="Tr-type G" evidence="8">
    <location>
        <begin position="5"/>
        <end position="279"/>
    </location>
</feature>
<dbReference type="PROSITE" id="PS51722">
    <property type="entry name" value="G_TR_2"/>
    <property type="match status" value="1"/>
</dbReference>
<dbReference type="Pfam" id="PF00009">
    <property type="entry name" value="GTP_EFTU"/>
    <property type="match status" value="1"/>
</dbReference>
<dbReference type="GO" id="GO:0003924">
    <property type="term" value="F:GTPase activity"/>
    <property type="evidence" value="ECO:0007669"/>
    <property type="project" value="InterPro"/>
</dbReference>
<dbReference type="Pfam" id="PF03764">
    <property type="entry name" value="EFG_IV"/>
    <property type="match status" value="1"/>
</dbReference>
<dbReference type="Gene3D" id="3.30.230.10">
    <property type="match status" value="1"/>
</dbReference>
<dbReference type="InterPro" id="IPR004540">
    <property type="entry name" value="Transl_elong_EFG/EF2"/>
</dbReference>
<dbReference type="PANTHER" id="PTHR43261:SF1">
    <property type="entry name" value="RIBOSOME-RELEASING FACTOR 2, MITOCHONDRIAL"/>
    <property type="match status" value="1"/>
</dbReference>
<dbReference type="InterPro" id="IPR000795">
    <property type="entry name" value="T_Tr_GTP-bd_dom"/>
</dbReference>
<dbReference type="NCBIfam" id="TIGR00484">
    <property type="entry name" value="EF-G"/>
    <property type="match status" value="1"/>
</dbReference>
<dbReference type="GO" id="GO:0005737">
    <property type="term" value="C:cytoplasm"/>
    <property type="evidence" value="ECO:0007669"/>
    <property type="project" value="UniProtKB-SubCell"/>
</dbReference>
<dbReference type="InterPro" id="IPR004161">
    <property type="entry name" value="EFTu-like_2"/>
</dbReference>
<evidence type="ECO:0000256" key="3">
    <source>
        <dbReference type="ARBA" id="ARBA00022768"/>
    </source>
</evidence>
<evidence type="ECO:0000256" key="2">
    <source>
        <dbReference type="ARBA" id="ARBA00022741"/>
    </source>
</evidence>
<feature type="binding site" evidence="6">
    <location>
        <begin position="132"/>
        <end position="135"/>
    </location>
    <ligand>
        <name>GTP</name>
        <dbReference type="ChEBI" id="CHEBI:37565"/>
    </ligand>
</feature>
<dbReference type="InterPro" id="IPR005225">
    <property type="entry name" value="Small_GTP-bd"/>
</dbReference>
<dbReference type="SMART" id="SM00838">
    <property type="entry name" value="EFG_C"/>
    <property type="match status" value="1"/>
</dbReference>
<protein>
    <recommendedName>
        <fullName evidence="6 7">Elongation factor G</fullName>
        <shortName evidence="6">EF-G</shortName>
    </recommendedName>
</protein>
<evidence type="ECO:0000256" key="4">
    <source>
        <dbReference type="ARBA" id="ARBA00022917"/>
    </source>
</evidence>
<dbReference type="FunFam" id="3.30.70.870:FF:000001">
    <property type="entry name" value="Elongation factor G"/>
    <property type="match status" value="1"/>
</dbReference>
<evidence type="ECO:0000313" key="9">
    <source>
        <dbReference type="EMBL" id="GAK54604.1"/>
    </source>
</evidence>
<dbReference type="SUPFAM" id="SSF54211">
    <property type="entry name" value="Ribosomal protein S5 domain 2-like"/>
    <property type="match status" value="1"/>
</dbReference>
<dbReference type="GO" id="GO:0005525">
    <property type="term" value="F:GTP binding"/>
    <property type="evidence" value="ECO:0007669"/>
    <property type="project" value="UniProtKB-UniRule"/>
</dbReference>
<evidence type="ECO:0000256" key="1">
    <source>
        <dbReference type="ARBA" id="ARBA00005870"/>
    </source>
</evidence>
<dbReference type="STRING" id="1499966.U14_05891"/>
<dbReference type="SUPFAM" id="SSF52540">
    <property type="entry name" value="P-loop containing nucleoside triphosphate hydrolases"/>
    <property type="match status" value="1"/>
</dbReference>
<dbReference type="AlphaFoldDB" id="A0A081BT73"/>
<dbReference type="Pfam" id="PF00679">
    <property type="entry name" value="EFG_C"/>
    <property type="match status" value="1"/>
</dbReference>
<dbReference type="Pfam" id="PF14492">
    <property type="entry name" value="EFG_III"/>
    <property type="match status" value="1"/>
</dbReference>
<dbReference type="EMBL" id="DF820462">
    <property type="protein sequence ID" value="GAK54604.1"/>
    <property type="molecule type" value="Genomic_DNA"/>
</dbReference>
<dbReference type="Pfam" id="PF03144">
    <property type="entry name" value="GTP_EFTU_D2"/>
    <property type="match status" value="1"/>
</dbReference>
<dbReference type="HOGENOM" id="CLU_002794_4_1_0"/>
<dbReference type="PROSITE" id="PS00301">
    <property type="entry name" value="G_TR_1"/>
    <property type="match status" value="1"/>
</dbReference>
<dbReference type="CDD" id="cd16262">
    <property type="entry name" value="EFG_III"/>
    <property type="match status" value="1"/>
</dbReference>
<feature type="binding site" evidence="6">
    <location>
        <begin position="14"/>
        <end position="21"/>
    </location>
    <ligand>
        <name>GTP</name>
        <dbReference type="ChEBI" id="CHEBI:37565"/>
    </ligand>
</feature>
<comment type="similarity">
    <text evidence="1 6">Belongs to the TRAFAC class translation factor GTPase superfamily. Classic translation factor GTPase family. EF-G/EF-2 subfamily.</text>
</comment>
<evidence type="ECO:0000256" key="5">
    <source>
        <dbReference type="ARBA" id="ARBA00023134"/>
    </source>
</evidence>
<dbReference type="InterPro" id="IPR009000">
    <property type="entry name" value="Transl_B-barrel_sf"/>
</dbReference>
<evidence type="ECO:0000256" key="7">
    <source>
        <dbReference type="NCBIfam" id="TIGR00484"/>
    </source>
</evidence>
<dbReference type="SUPFAM" id="SSF50447">
    <property type="entry name" value="Translation proteins"/>
    <property type="match status" value="1"/>
</dbReference>
<dbReference type="CDD" id="cd04088">
    <property type="entry name" value="EFG_mtEFG_II"/>
    <property type="match status" value="1"/>
</dbReference>
<dbReference type="GO" id="GO:0003746">
    <property type="term" value="F:translation elongation factor activity"/>
    <property type="evidence" value="ECO:0007669"/>
    <property type="project" value="UniProtKB-UniRule"/>
</dbReference>
<dbReference type="Gene3D" id="2.40.30.10">
    <property type="entry name" value="Translation factors"/>
    <property type="match status" value="1"/>
</dbReference>
<dbReference type="Proteomes" id="UP000030700">
    <property type="component" value="Unassembled WGS sequence"/>
</dbReference>
<comment type="function">
    <text evidence="6">Catalyzes the GTP-dependent ribosomal translocation step during translation elongation. During this step, the ribosome changes from the pre-translocational (PRE) to the post-translocational (POST) state as the newly formed A-site-bound peptidyl-tRNA and P-site-bound deacylated tRNA move to the P and E sites, respectively. Catalyzes the coordinated movement of the two tRNA molecules, the mRNA and conformational changes in the ribosome.</text>
</comment>
<name>A0A081BT73_9BACT</name>
<keyword evidence="2 6" id="KW-0547">Nucleotide-binding</keyword>
<sequence>MTQADRIRNIGIVAHIDAGKTTVTERILYYTGISHKIGEVDDGAATMDWMEQEQERGITITSAATTCQWNNHVIHLIDTPGHVDFTIEVERALRVLDGAIVVFCGVAGVQPQSEKVWRQADHYHLPRLVFINKLDRVGADFFRAIDSIHEKFHANAVPIQIPIGREQEFCGVIDLIRLKAIYWNDTLDAPPQETVIPDHLVAESQKHREHLLEAIAECNDAVMERYLNEGDLPEDVMMNTLRTATMAGKMFPVLCGSALKNKGIQPLLDAVTHYFPAPTEVPKIIGIHPKTGHEQAIHCSEREPLAALVFKIMTHVDGPMIYYTRIYSGVLEAGSLVYNPGTLDRRQTGTRERVLKILRLHANKVSQIDKAYPGDIVGLVGLKDTVTGNTLCAEHHPLILETIPVPESVIFVAIEPRSQAEQKSLDDALQQLMKEDPTFHVRKAEDTGQTIIAGMGELHLEVILERLQREKHVQARIGKPQVALKETITATVESEGKFDRLTGGREHYAHVWLRIAPNERNGGFAFTSTVREQTIPKNYVAVIRQALQDTMGSGVLAGYPMVDIKVTLFDGSFHEQHSSEMAFAVAATKAFNDGCRLAKPILLEPIMDVEVTTPKQHTGDIIADLNSRHGKIFHLDTQDGVDIIRAYMPLSTMFGYTTDLRSQSQGRATFSMELSHYGERIERTLT</sequence>
<proteinExistence type="inferred from homology"/>
<dbReference type="Gene3D" id="3.30.70.870">
    <property type="entry name" value="Elongation Factor G (Translational Gtpase), domain 3"/>
    <property type="match status" value="1"/>
</dbReference>
<dbReference type="SMART" id="SM00889">
    <property type="entry name" value="EFG_IV"/>
    <property type="match status" value="1"/>
</dbReference>
<dbReference type="InterPro" id="IPR031157">
    <property type="entry name" value="G_TR_CS"/>
</dbReference>
<dbReference type="CDD" id="cd01886">
    <property type="entry name" value="EF-G"/>
    <property type="match status" value="1"/>
</dbReference>
<dbReference type="InterPro" id="IPR000640">
    <property type="entry name" value="EFG_V-like"/>
</dbReference>
<keyword evidence="4 6" id="KW-0648">Protein biosynthesis</keyword>
<keyword evidence="5 6" id="KW-0342">GTP-binding</keyword>
<dbReference type="InterPro" id="IPR020568">
    <property type="entry name" value="Ribosomal_Su5_D2-typ_SF"/>
</dbReference>
<keyword evidence="6" id="KW-0963">Cytoplasm</keyword>
<dbReference type="InterPro" id="IPR035649">
    <property type="entry name" value="EFG_V"/>
</dbReference>
<accession>A0A081BT73</accession>
<dbReference type="InterPro" id="IPR035647">
    <property type="entry name" value="EFG_III/V"/>
</dbReference>
<dbReference type="SUPFAM" id="SSF54980">
    <property type="entry name" value="EF-G C-terminal domain-like"/>
    <property type="match status" value="2"/>
</dbReference>
<evidence type="ECO:0000313" key="10">
    <source>
        <dbReference type="Proteomes" id="UP000030700"/>
    </source>
</evidence>
<dbReference type="InterPro" id="IPR014721">
    <property type="entry name" value="Ribsml_uS5_D2-typ_fold_subgr"/>
</dbReference>
<dbReference type="Gene3D" id="3.30.70.240">
    <property type="match status" value="1"/>
</dbReference>
<dbReference type="InterPro" id="IPR009022">
    <property type="entry name" value="EFG_III"/>
</dbReference>
<gene>
    <name evidence="6" type="primary">fusA</name>
    <name evidence="9" type="ORF">U14_05891</name>
</gene>
<organism evidence="9">
    <name type="scientific">Candidatus Moduliflexus flocculans</name>
    <dbReference type="NCBI Taxonomy" id="1499966"/>
    <lineage>
        <taxon>Bacteria</taxon>
        <taxon>Candidatus Moduliflexota</taxon>
        <taxon>Candidatus Moduliflexia</taxon>
        <taxon>Candidatus Moduliflexales</taxon>
        <taxon>Candidatus Moduliflexaceae</taxon>
    </lineage>
</organism>
<keyword evidence="10" id="KW-1185">Reference proteome</keyword>
<dbReference type="FunFam" id="3.30.70.240:FF:000001">
    <property type="entry name" value="Elongation factor G"/>
    <property type="match status" value="1"/>
</dbReference>
<dbReference type="InterPro" id="IPR041095">
    <property type="entry name" value="EFG_II"/>
</dbReference>
<dbReference type="PANTHER" id="PTHR43261">
    <property type="entry name" value="TRANSLATION ELONGATION FACTOR G-RELATED"/>
    <property type="match status" value="1"/>
</dbReference>
<dbReference type="PRINTS" id="PR00315">
    <property type="entry name" value="ELONGATNFCT"/>
</dbReference>
<feature type="binding site" evidence="6">
    <location>
        <begin position="78"/>
        <end position="82"/>
    </location>
    <ligand>
        <name>GTP</name>
        <dbReference type="ChEBI" id="CHEBI:37565"/>
    </ligand>
</feature>
<evidence type="ECO:0000259" key="8">
    <source>
        <dbReference type="PROSITE" id="PS51722"/>
    </source>
</evidence>
<dbReference type="HAMAP" id="MF_00054_B">
    <property type="entry name" value="EF_G_EF_2_B"/>
    <property type="match status" value="1"/>
</dbReference>
<dbReference type="Gene3D" id="3.40.50.300">
    <property type="entry name" value="P-loop containing nucleotide triphosphate hydrolases"/>
    <property type="match status" value="1"/>
</dbReference>
<reference evidence="9" key="1">
    <citation type="journal article" date="2015" name="PeerJ">
        <title>First genomic representation of candidate bacterial phylum KSB3 points to enhanced environmental sensing as a trigger of wastewater bulking.</title>
        <authorList>
            <person name="Sekiguchi Y."/>
            <person name="Ohashi A."/>
            <person name="Parks D.H."/>
            <person name="Yamauchi T."/>
            <person name="Tyson G.W."/>
            <person name="Hugenholtz P."/>
        </authorList>
    </citation>
    <scope>NUCLEOTIDE SEQUENCE [LARGE SCALE GENOMIC DNA]</scope>
</reference>
<dbReference type="NCBIfam" id="NF009381">
    <property type="entry name" value="PRK12740.1-5"/>
    <property type="match status" value="1"/>
</dbReference>
<evidence type="ECO:0000256" key="6">
    <source>
        <dbReference type="HAMAP-Rule" id="MF_00054"/>
    </source>
</evidence>
<comment type="subcellular location">
    <subcellularLocation>
        <location evidence="6">Cytoplasm</location>
    </subcellularLocation>
</comment>
<dbReference type="NCBIfam" id="TIGR00231">
    <property type="entry name" value="small_GTP"/>
    <property type="match status" value="1"/>
</dbReference>